<comment type="caution">
    <text evidence="1">The sequence shown here is derived from an EMBL/GenBank/DDBJ whole genome shotgun (WGS) entry which is preliminary data.</text>
</comment>
<evidence type="ECO:0008006" key="3">
    <source>
        <dbReference type="Google" id="ProtNLM"/>
    </source>
</evidence>
<evidence type="ECO:0000313" key="1">
    <source>
        <dbReference type="EMBL" id="GJU07457.1"/>
    </source>
</evidence>
<gene>
    <name evidence="1" type="ORF">Tco_1123887</name>
</gene>
<name>A0ABQ5J7G0_9ASTR</name>
<accession>A0ABQ5J7G0</accession>
<dbReference type="Proteomes" id="UP001151760">
    <property type="component" value="Unassembled WGS sequence"/>
</dbReference>
<sequence length="108" mass="12488">MTEGDYRDFRLVLLGESLCLICDFLRSTHSNLDLWIMTVYGAEETWVKFTSFQFATHGWIDESLVPLFCSNDGKLLFQCQMGFIIYDLKHSPVSRINYSIFDEACIVA</sequence>
<organism evidence="1 2">
    <name type="scientific">Tanacetum coccineum</name>
    <dbReference type="NCBI Taxonomy" id="301880"/>
    <lineage>
        <taxon>Eukaryota</taxon>
        <taxon>Viridiplantae</taxon>
        <taxon>Streptophyta</taxon>
        <taxon>Embryophyta</taxon>
        <taxon>Tracheophyta</taxon>
        <taxon>Spermatophyta</taxon>
        <taxon>Magnoliopsida</taxon>
        <taxon>eudicotyledons</taxon>
        <taxon>Gunneridae</taxon>
        <taxon>Pentapetalae</taxon>
        <taxon>asterids</taxon>
        <taxon>campanulids</taxon>
        <taxon>Asterales</taxon>
        <taxon>Asteraceae</taxon>
        <taxon>Asteroideae</taxon>
        <taxon>Anthemideae</taxon>
        <taxon>Anthemidinae</taxon>
        <taxon>Tanacetum</taxon>
    </lineage>
</organism>
<protein>
    <recommendedName>
        <fullName evidence="3">F-box associated domain-containing protein</fullName>
    </recommendedName>
</protein>
<proteinExistence type="predicted"/>
<reference evidence="1" key="1">
    <citation type="journal article" date="2022" name="Int. J. Mol. Sci.">
        <title>Draft Genome of Tanacetum Coccineum: Genomic Comparison of Closely Related Tanacetum-Family Plants.</title>
        <authorList>
            <person name="Yamashiro T."/>
            <person name="Shiraishi A."/>
            <person name="Nakayama K."/>
            <person name="Satake H."/>
        </authorList>
    </citation>
    <scope>NUCLEOTIDE SEQUENCE</scope>
</reference>
<keyword evidence="2" id="KW-1185">Reference proteome</keyword>
<evidence type="ECO:0000313" key="2">
    <source>
        <dbReference type="Proteomes" id="UP001151760"/>
    </source>
</evidence>
<dbReference type="EMBL" id="BQNB010021541">
    <property type="protein sequence ID" value="GJU07457.1"/>
    <property type="molecule type" value="Genomic_DNA"/>
</dbReference>
<reference evidence="1" key="2">
    <citation type="submission" date="2022-01" db="EMBL/GenBank/DDBJ databases">
        <authorList>
            <person name="Yamashiro T."/>
            <person name="Shiraishi A."/>
            <person name="Satake H."/>
            <person name="Nakayama K."/>
        </authorList>
    </citation>
    <scope>NUCLEOTIDE SEQUENCE</scope>
</reference>